<name>A0A917NIA3_9PROT</name>
<evidence type="ECO:0000256" key="1">
    <source>
        <dbReference type="ARBA" id="ARBA00023002"/>
    </source>
</evidence>
<sequence>MPETNLQILLKRRPVGAPVAGDFDIVETPVPTPGEGQVLVRARFLSLDPYMRGRMSDAKSYSKPVELGAVMEGQTAGEVVASRAPGFAVGDVVLGGYGWQRFSVVGPERLFKVPADNPPLSSSLGVLGMPGLTAWCGLEDIGQPKPGETVVVSAASGAVGQVVGQIAKIRGCKVIGIAGGAKKCDFVVKELGFDACLDHHGDLDAQLDAAAPEGIDVYWENVGGKVQAAVFPRLRDFGRMVMCGMIAQYNEAPGADASGAPPGPNLGPVVRKRLRIQGFIVSDTGWARYGSFRTQMEGWIAEGRLHWREDVVDGLRQAPEAFIGLLKGANFGKLIIRVD</sequence>
<reference evidence="3" key="1">
    <citation type="journal article" date="2014" name="Int. J. Syst. Evol. Microbiol.">
        <title>Complete genome sequence of Corynebacterium casei LMG S-19264T (=DSM 44701T), isolated from a smear-ripened cheese.</title>
        <authorList>
            <consortium name="US DOE Joint Genome Institute (JGI-PGF)"/>
            <person name="Walter F."/>
            <person name="Albersmeier A."/>
            <person name="Kalinowski J."/>
            <person name="Ruckert C."/>
        </authorList>
    </citation>
    <scope>NUCLEOTIDE SEQUENCE</scope>
    <source>
        <strain evidence="3">CGMCC 1.3617</strain>
    </source>
</reference>
<accession>A0A917NIA3</accession>
<dbReference type="Gene3D" id="3.90.180.10">
    <property type="entry name" value="Medium-chain alcohol dehydrogenases, catalytic domain"/>
    <property type="match status" value="1"/>
</dbReference>
<proteinExistence type="predicted"/>
<dbReference type="InterPro" id="IPR011032">
    <property type="entry name" value="GroES-like_sf"/>
</dbReference>
<evidence type="ECO:0000313" key="3">
    <source>
        <dbReference type="EMBL" id="GGJ02769.1"/>
    </source>
</evidence>
<dbReference type="EMBL" id="BMKW01000002">
    <property type="protein sequence ID" value="GGJ02769.1"/>
    <property type="molecule type" value="Genomic_DNA"/>
</dbReference>
<dbReference type="InterPro" id="IPR036291">
    <property type="entry name" value="NAD(P)-bd_dom_sf"/>
</dbReference>
<dbReference type="SUPFAM" id="SSF50129">
    <property type="entry name" value="GroES-like"/>
    <property type="match status" value="1"/>
</dbReference>
<comment type="caution">
    <text evidence="3">The sequence shown here is derived from an EMBL/GenBank/DDBJ whole genome shotgun (WGS) entry which is preliminary data.</text>
</comment>
<dbReference type="Gene3D" id="3.40.50.720">
    <property type="entry name" value="NAD(P)-binding Rossmann-like Domain"/>
    <property type="match status" value="1"/>
</dbReference>
<feature type="domain" description="Enoyl reductase (ER)" evidence="2">
    <location>
        <begin position="21"/>
        <end position="336"/>
    </location>
</feature>
<protein>
    <submittedName>
        <fullName evidence="3">NADP-dependent oxidoreductase</fullName>
    </submittedName>
</protein>
<gene>
    <name evidence="3" type="ORF">GCM10011320_07040</name>
</gene>
<dbReference type="FunFam" id="3.40.50.720:FF:000121">
    <property type="entry name" value="Prostaglandin reductase 2"/>
    <property type="match status" value="1"/>
</dbReference>
<dbReference type="InterPro" id="IPR013149">
    <property type="entry name" value="ADH-like_C"/>
</dbReference>
<dbReference type="InterPro" id="IPR020843">
    <property type="entry name" value="ER"/>
</dbReference>
<dbReference type="PANTHER" id="PTHR43205:SF7">
    <property type="entry name" value="PROSTAGLANDIN REDUCTASE 1"/>
    <property type="match status" value="1"/>
</dbReference>
<keyword evidence="1" id="KW-0560">Oxidoreductase</keyword>
<dbReference type="GO" id="GO:0016628">
    <property type="term" value="F:oxidoreductase activity, acting on the CH-CH group of donors, NAD or NADP as acceptor"/>
    <property type="evidence" value="ECO:0007669"/>
    <property type="project" value="InterPro"/>
</dbReference>
<dbReference type="InterPro" id="IPR041694">
    <property type="entry name" value="ADH_N_2"/>
</dbReference>
<dbReference type="RefSeq" id="WP_188965559.1">
    <property type="nucleotide sequence ID" value="NZ_BMKW01000002.1"/>
</dbReference>
<dbReference type="PANTHER" id="PTHR43205">
    <property type="entry name" value="PROSTAGLANDIN REDUCTASE"/>
    <property type="match status" value="1"/>
</dbReference>
<dbReference type="AlphaFoldDB" id="A0A917NIA3"/>
<dbReference type="Pfam" id="PF00107">
    <property type="entry name" value="ADH_zinc_N"/>
    <property type="match status" value="1"/>
</dbReference>
<reference evidence="3" key="2">
    <citation type="submission" date="2020-09" db="EMBL/GenBank/DDBJ databases">
        <authorList>
            <person name="Sun Q."/>
            <person name="Zhou Y."/>
        </authorList>
    </citation>
    <scope>NUCLEOTIDE SEQUENCE</scope>
    <source>
        <strain evidence="3">CGMCC 1.3617</strain>
    </source>
</reference>
<evidence type="ECO:0000259" key="2">
    <source>
        <dbReference type="SMART" id="SM00829"/>
    </source>
</evidence>
<dbReference type="InterPro" id="IPR045010">
    <property type="entry name" value="MDR_fam"/>
</dbReference>
<dbReference type="Proteomes" id="UP000661507">
    <property type="component" value="Unassembled WGS sequence"/>
</dbReference>
<dbReference type="SUPFAM" id="SSF51735">
    <property type="entry name" value="NAD(P)-binding Rossmann-fold domains"/>
    <property type="match status" value="1"/>
</dbReference>
<keyword evidence="4" id="KW-1185">Reference proteome</keyword>
<dbReference type="SMART" id="SM00829">
    <property type="entry name" value="PKS_ER"/>
    <property type="match status" value="1"/>
</dbReference>
<evidence type="ECO:0000313" key="4">
    <source>
        <dbReference type="Proteomes" id="UP000661507"/>
    </source>
</evidence>
<dbReference type="CDD" id="cd05288">
    <property type="entry name" value="PGDH"/>
    <property type="match status" value="1"/>
</dbReference>
<organism evidence="3 4">
    <name type="scientific">Neoroseomonas lacus</name>
    <dbReference type="NCBI Taxonomy" id="287609"/>
    <lineage>
        <taxon>Bacteria</taxon>
        <taxon>Pseudomonadati</taxon>
        <taxon>Pseudomonadota</taxon>
        <taxon>Alphaproteobacteria</taxon>
        <taxon>Acetobacterales</taxon>
        <taxon>Acetobacteraceae</taxon>
        <taxon>Neoroseomonas</taxon>
    </lineage>
</organism>
<dbReference type="Pfam" id="PF16884">
    <property type="entry name" value="ADH_N_2"/>
    <property type="match status" value="1"/>
</dbReference>